<keyword evidence="2" id="KW-1185">Reference proteome</keyword>
<dbReference type="Proteomes" id="UP000007306">
    <property type="component" value="Chromosome 3"/>
</dbReference>
<accession>I1PAG4</accession>
<protein>
    <submittedName>
        <fullName evidence="1">Uncharacterized protein</fullName>
    </submittedName>
</protein>
<dbReference type="EnsemblPlants" id="ORGLA03G0136000.1">
    <property type="protein sequence ID" value="ORGLA03G0136000.1"/>
    <property type="gene ID" value="ORGLA03G0136000"/>
</dbReference>
<evidence type="ECO:0000313" key="2">
    <source>
        <dbReference type="Proteomes" id="UP000007306"/>
    </source>
</evidence>
<sequence>MQSCMMLAIPSQSFGTAVQFTSLDTLRPRTLHADCTKSDVQVPFGRISHK</sequence>
<dbReference type="AlphaFoldDB" id="I1PAG4"/>
<evidence type="ECO:0000313" key="1">
    <source>
        <dbReference type="EnsemblPlants" id="ORGLA03G0136000.1"/>
    </source>
</evidence>
<organism evidence="1 2">
    <name type="scientific">Oryza glaberrima</name>
    <name type="common">African rice</name>
    <dbReference type="NCBI Taxonomy" id="4538"/>
    <lineage>
        <taxon>Eukaryota</taxon>
        <taxon>Viridiplantae</taxon>
        <taxon>Streptophyta</taxon>
        <taxon>Embryophyta</taxon>
        <taxon>Tracheophyta</taxon>
        <taxon>Spermatophyta</taxon>
        <taxon>Magnoliopsida</taxon>
        <taxon>Liliopsida</taxon>
        <taxon>Poales</taxon>
        <taxon>Poaceae</taxon>
        <taxon>BOP clade</taxon>
        <taxon>Oryzoideae</taxon>
        <taxon>Oryzeae</taxon>
        <taxon>Oryzinae</taxon>
        <taxon>Oryza</taxon>
    </lineage>
</organism>
<proteinExistence type="predicted"/>
<dbReference type="Gramene" id="ORGLA03G0136000.1">
    <property type="protein sequence ID" value="ORGLA03G0136000.1"/>
    <property type="gene ID" value="ORGLA03G0136000"/>
</dbReference>
<reference evidence="1" key="1">
    <citation type="submission" date="2015-06" db="UniProtKB">
        <authorList>
            <consortium name="EnsemblPlants"/>
        </authorList>
    </citation>
    <scope>IDENTIFICATION</scope>
</reference>
<name>I1PAG4_ORYGL</name>
<reference evidence="1 2" key="2">
    <citation type="submission" date="2018-04" db="EMBL/GenBank/DDBJ databases">
        <title>OglaRS2 (Oryza glaberrima Reference Sequence Version 2).</title>
        <authorList>
            <person name="Zhang J."/>
            <person name="Kudrna D."/>
            <person name="Lee S."/>
            <person name="Talag J."/>
            <person name="Rajasekar S."/>
            <person name="Wing R.A."/>
        </authorList>
    </citation>
    <scope>NUCLEOTIDE SEQUENCE [LARGE SCALE GENOMIC DNA]</scope>
    <source>
        <strain evidence="1 2">cv. IRGC 96717</strain>
    </source>
</reference>
<dbReference type="HOGENOM" id="CLU_3127549_0_0_1"/>